<keyword evidence="3" id="KW-1185">Reference proteome</keyword>
<accession>A0A183AU83</accession>
<dbReference type="Proteomes" id="UP000272942">
    <property type="component" value="Unassembled WGS sequence"/>
</dbReference>
<gene>
    <name evidence="2" type="ORF">ECPE_LOCUS10518</name>
</gene>
<dbReference type="AlphaFoldDB" id="A0A183AU83"/>
<evidence type="ECO:0000313" key="2">
    <source>
        <dbReference type="EMBL" id="VDP87180.1"/>
    </source>
</evidence>
<dbReference type="GO" id="GO:0005886">
    <property type="term" value="C:plasma membrane"/>
    <property type="evidence" value="ECO:0007669"/>
    <property type="project" value="TreeGrafter"/>
</dbReference>
<dbReference type="EMBL" id="UZAN01049202">
    <property type="protein sequence ID" value="VDP87180.1"/>
    <property type="molecule type" value="Genomic_DNA"/>
</dbReference>
<sequence>MKQVSSWSPELVEIEAKAKASSYLLLYVFEAWKTRAVSSFVEVAYLAAQNRNVVLVITRHPNSDPVVIAGEHVLPLEQACLQQATDYMCAFASRLGLPLFFELSEALEYVKTSVLEARLGLQNLKANFPCHSSFREHKLKTFDFEQFSMAFASYVFQHSKYDLLSPSLTSLDDNENLMSSVHPNAGCLRHTQSLYIHRGDWLERSPRLFTSTGSFDQTENENKITTSPRRRRRLPLSASLNDQHNITANSSPNRQLNAFKSWINGFRKRRVLSPTRFSDEPECQATYDLYVSGPLSDGFSVVDQKSLATWHFSVNRPFSVYFADDESSLAGIPSDSVLSTDPEQRKLWAWTHSRLLLYVINSHSFSLSTMMERDPCSRGLIQHQNRH</sequence>
<reference evidence="4" key="1">
    <citation type="submission" date="2016-06" db="UniProtKB">
        <authorList>
            <consortium name="WormBaseParasite"/>
        </authorList>
    </citation>
    <scope>IDENTIFICATION</scope>
</reference>
<protein>
    <submittedName>
        <fullName evidence="4">Photolyase/cryptochrome alpha/beta domain-containing protein</fullName>
    </submittedName>
</protein>
<reference evidence="2 3" key="2">
    <citation type="submission" date="2018-11" db="EMBL/GenBank/DDBJ databases">
        <authorList>
            <consortium name="Pathogen Informatics"/>
        </authorList>
    </citation>
    <scope>NUCLEOTIDE SEQUENCE [LARGE SCALE GENOMIC DNA]</scope>
    <source>
        <strain evidence="2 3">Egypt</strain>
    </source>
</reference>
<dbReference type="OrthoDB" id="6493944at2759"/>
<dbReference type="PANTHER" id="PTHR36300:SF1">
    <property type="entry name" value="RAW, ISOFORM A"/>
    <property type="match status" value="1"/>
</dbReference>
<dbReference type="PANTHER" id="PTHR36300">
    <property type="entry name" value="RAW, ISOFORM A"/>
    <property type="match status" value="1"/>
</dbReference>
<dbReference type="WBParaSite" id="ECPE_0001055001-mRNA-1">
    <property type="protein sequence ID" value="ECPE_0001055001-mRNA-1"/>
    <property type="gene ID" value="ECPE_0001055001"/>
</dbReference>
<evidence type="ECO:0000313" key="4">
    <source>
        <dbReference type="WBParaSite" id="ECPE_0001055001-mRNA-1"/>
    </source>
</evidence>
<evidence type="ECO:0000256" key="1">
    <source>
        <dbReference type="SAM" id="MobiDB-lite"/>
    </source>
</evidence>
<feature type="region of interest" description="Disordered" evidence="1">
    <location>
        <begin position="212"/>
        <end position="232"/>
    </location>
</feature>
<evidence type="ECO:0000313" key="3">
    <source>
        <dbReference type="Proteomes" id="UP000272942"/>
    </source>
</evidence>
<proteinExistence type="predicted"/>
<name>A0A183AU83_9TREM</name>
<organism evidence="4">
    <name type="scientific">Echinostoma caproni</name>
    <dbReference type="NCBI Taxonomy" id="27848"/>
    <lineage>
        <taxon>Eukaryota</taxon>
        <taxon>Metazoa</taxon>
        <taxon>Spiralia</taxon>
        <taxon>Lophotrochozoa</taxon>
        <taxon>Platyhelminthes</taxon>
        <taxon>Trematoda</taxon>
        <taxon>Digenea</taxon>
        <taxon>Plagiorchiida</taxon>
        <taxon>Echinostomata</taxon>
        <taxon>Echinostomatoidea</taxon>
        <taxon>Echinostomatidae</taxon>
        <taxon>Echinostoma</taxon>
    </lineage>
</organism>